<name>A0AAE3R1F5_9BACT</name>
<dbReference type="AlphaFoldDB" id="A0AAE3R1F5"/>
<gene>
    <name evidence="1" type="ORF">QNI22_15295</name>
</gene>
<dbReference type="EMBL" id="JASJOU010000004">
    <property type="protein sequence ID" value="MDJ1502031.1"/>
    <property type="molecule type" value="Genomic_DNA"/>
</dbReference>
<protein>
    <recommendedName>
        <fullName evidence="3">Lipoprotein</fullName>
    </recommendedName>
</protein>
<sequence length="125" mass="14073">MIRTISTFALLVLVFVTTFGCKDKENIKPANLGSYQLYTNMPDVEFDQIEIKIDNEVAGTLTAPYMDTPVCETTSPGAILRAERTAGTHTLKATAYKNGEYVTSWNTDLNFEANYCKKIRLKYED</sequence>
<evidence type="ECO:0000313" key="2">
    <source>
        <dbReference type="Proteomes" id="UP001232063"/>
    </source>
</evidence>
<dbReference type="RefSeq" id="WP_314511829.1">
    <property type="nucleotide sequence ID" value="NZ_JASJOU010000004.1"/>
</dbReference>
<evidence type="ECO:0008006" key="3">
    <source>
        <dbReference type="Google" id="ProtNLM"/>
    </source>
</evidence>
<accession>A0AAE3R1F5</accession>
<dbReference type="PROSITE" id="PS51257">
    <property type="entry name" value="PROKAR_LIPOPROTEIN"/>
    <property type="match status" value="1"/>
</dbReference>
<proteinExistence type="predicted"/>
<comment type="caution">
    <text evidence="1">The sequence shown here is derived from an EMBL/GenBank/DDBJ whole genome shotgun (WGS) entry which is preliminary data.</text>
</comment>
<evidence type="ECO:0000313" key="1">
    <source>
        <dbReference type="EMBL" id="MDJ1502031.1"/>
    </source>
</evidence>
<organism evidence="1 2">
    <name type="scientific">Xanthocytophaga agilis</name>
    <dbReference type="NCBI Taxonomy" id="3048010"/>
    <lineage>
        <taxon>Bacteria</taxon>
        <taxon>Pseudomonadati</taxon>
        <taxon>Bacteroidota</taxon>
        <taxon>Cytophagia</taxon>
        <taxon>Cytophagales</taxon>
        <taxon>Rhodocytophagaceae</taxon>
        <taxon>Xanthocytophaga</taxon>
    </lineage>
</organism>
<dbReference type="Proteomes" id="UP001232063">
    <property type="component" value="Unassembled WGS sequence"/>
</dbReference>
<keyword evidence="2" id="KW-1185">Reference proteome</keyword>
<reference evidence="1" key="1">
    <citation type="submission" date="2023-05" db="EMBL/GenBank/DDBJ databases">
        <authorList>
            <person name="Zhang X."/>
        </authorList>
    </citation>
    <scope>NUCLEOTIDE SEQUENCE</scope>
    <source>
        <strain evidence="1">BD1B2-1</strain>
    </source>
</reference>